<protein>
    <submittedName>
        <fullName evidence="1">Exosome complex exonuclease</fullName>
    </submittedName>
</protein>
<dbReference type="Proteomes" id="UP001163823">
    <property type="component" value="Chromosome 11"/>
</dbReference>
<keyword evidence="1" id="KW-0269">Exonuclease</keyword>
<dbReference type="PANTHER" id="PTHR37763:SF1">
    <property type="entry name" value="EXOSOME COMPLEX EXONUCLEASE"/>
    <property type="match status" value="1"/>
</dbReference>
<gene>
    <name evidence="1" type="ORF">O6P43_027666</name>
</gene>
<dbReference type="PANTHER" id="PTHR37763">
    <property type="entry name" value="EXOSOME COMPLEX EXONUCLEASE"/>
    <property type="match status" value="1"/>
</dbReference>
<evidence type="ECO:0000313" key="1">
    <source>
        <dbReference type="EMBL" id="KAJ7951654.1"/>
    </source>
</evidence>
<proteinExistence type="predicted"/>
<accession>A0AAD7L5E0</accession>
<evidence type="ECO:0000313" key="2">
    <source>
        <dbReference type="Proteomes" id="UP001163823"/>
    </source>
</evidence>
<dbReference type="GO" id="GO:0004527">
    <property type="term" value="F:exonuclease activity"/>
    <property type="evidence" value="ECO:0007669"/>
    <property type="project" value="UniProtKB-KW"/>
</dbReference>
<dbReference type="AlphaFoldDB" id="A0AAD7L5E0"/>
<keyword evidence="1" id="KW-0378">Hydrolase</keyword>
<organism evidence="1 2">
    <name type="scientific">Quillaja saponaria</name>
    <name type="common">Soap bark tree</name>
    <dbReference type="NCBI Taxonomy" id="32244"/>
    <lineage>
        <taxon>Eukaryota</taxon>
        <taxon>Viridiplantae</taxon>
        <taxon>Streptophyta</taxon>
        <taxon>Embryophyta</taxon>
        <taxon>Tracheophyta</taxon>
        <taxon>Spermatophyta</taxon>
        <taxon>Magnoliopsida</taxon>
        <taxon>eudicotyledons</taxon>
        <taxon>Gunneridae</taxon>
        <taxon>Pentapetalae</taxon>
        <taxon>rosids</taxon>
        <taxon>fabids</taxon>
        <taxon>Fabales</taxon>
        <taxon>Quillajaceae</taxon>
        <taxon>Quillaja</taxon>
    </lineage>
</organism>
<dbReference type="EMBL" id="JARAOO010000011">
    <property type="protein sequence ID" value="KAJ7951654.1"/>
    <property type="molecule type" value="Genomic_DNA"/>
</dbReference>
<name>A0AAD7L5E0_QUISA</name>
<reference evidence="1" key="1">
    <citation type="journal article" date="2023" name="Science">
        <title>Elucidation of the pathway for biosynthesis of saponin adjuvants from the soapbark tree.</title>
        <authorList>
            <person name="Reed J."/>
            <person name="Orme A."/>
            <person name="El-Demerdash A."/>
            <person name="Owen C."/>
            <person name="Martin L.B.B."/>
            <person name="Misra R.C."/>
            <person name="Kikuchi S."/>
            <person name="Rejzek M."/>
            <person name="Martin A.C."/>
            <person name="Harkess A."/>
            <person name="Leebens-Mack J."/>
            <person name="Louveau T."/>
            <person name="Stephenson M.J."/>
            <person name="Osbourn A."/>
        </authorList>
    </citation>
    <scope>NUCLEOTIDE SEQUENCE</scope>
    <source>
        <strain evidence="1">S10</strain>
    </source>
</reference>
<sequence length="409" mass="46328">MAYRLQELLYSGKRFKTKKNGAVYLNSMLYHCSEDPHQDILPSEWYGKAFLKITKLTHLLKDLDLINGRLVDIRNDSIISDDRIEHKMNTFKSLVRVFIGSPSMQQTLKKNILAFSSLEGLKCGSFAPFGEPREREPMLVDSLTKVSNFLNISAQQRKVVRLTLCPQVTEHRIWTSALEKVLNGLKFDLDSPVRCPSKGNKMGQQIIYGCLKFLNGNSNSCDIDSTSWMKLAPRKAVSSSDSGKWEDVLDMFTDLIECLRSETGLQLHVTKLEVMKEGLAQIKNVLLDNSIGYKEARHQENLVQKKLSKTLGHSSRCLFTLLLYYLYEITTDIEVDMRGGIYAIGGDNRFCLSMGRILTSSDDKMVLGGAKQLDRVLGIFKLVWETAEMKGLLELQGHLWCPWSRGQGA</sequence>
<dbReference type="KEGG" id="qsa:O6P43_027666"/>
<keyword evidence="2" id="KW-1185">Reference proteome</keyword>
<keyword evidence="1" id="KW-0540">Nuclease</keyword>
<comment type="caution">
    <text evidence="1">The sequence shown here is derived from an EMBL/GenBank/DDBJ whole genome shotgun (WGS) entry which is preliminary data.</text>
</comment>